<dbReference type="EMBL" id="BJYD01000026">
    <property type="protein sequence ID" value="GEN54595.1"/>
    <property type="molecule type" value="Genomic_DNA"/>
</dbReference>
<keyword evidence="2" id="KW-0812">Transmembrane</keyword>
<feature type="compositionally biased region" description="Basic and acidic residues" evidence="1">
    <location>
        <begin position="259"/>
        <end position="268"/>
    </location>
</feature>
<dbReference type="AlphaFoldDB" id="A0A511WTX8"/>
<reference evidence="3 4" key="1">
    <citation type="submission" date="2019-07" db="EMBL/GenBank/DDBJ databases">
        <title>Whole genome shotgun sequence of Halobacillus faecis NBRC 103569.</title>
        <authorList>
            <person name="Hosoyama A."/>
            <person name="Uohara A."/>
            <person name="Ohji S."/>
            <person name="Ichikawa N."/>
        </authorList>
    </citation>
    <scope>NUCLEOTIDE SEQUENCE [LARGE SCALE GENOMIC DNA]</scope>
    <source>
        <strain evidence="3 4">NBRC 103569</strain>
    </source>
</reference>
<name>A0A511WTX8_9BACI</name>
<gene>
    <name evidence="3" type="ORF">HFA01_28570</name>
</gene>
<accession>A0A511WTX8</accession>
<keyword evidence="2" id="KW-0472">Membrane</keyword>
<proteinExistence type="predicted"/>
<organism evidence="3 4">
    <name type="scientific">Halobacillus faecis</name>
    <dbReference type="NCBI Taxonomy" id="360184"/>
    <lineage>
        <taxon>Bacteria</taxon>
        <taxon>Bacillati</taxon>
        <taxon>Bacillota</taxon>
        <taxon>Bacilli</taxon>
        <taxon>Bacillales</taxon>
        <taxon>Bacillaceae</taxon>
        <taxon>Halobacillus</taxon>
    </lineage>
</organism>
<evidence type="ECO:0000313" key="4">
    <source>
        <dbReference type="Proteomes" id="UP000321886"/>
    </source>
</evidence>
<feature type="transmembrane region" description="Helical" evidence="2">
    <location>
        <begin position="63"/>
        <end position="81"/>
    </location>
</feature>
<feature type="transmembrane region" description="Helical" evidence="2">
    <location>
        <begin position="151"/>
        <end position="168"/>
    </location>
</feature>
<evidence type="ECO:0000313" key="3">
    <source>
        <dbReference type="EMBL" id="GEN54595.1"/>
    </source>
</evidence>
<comment type="caution">
    <text evidence="3">The sequence shown here is derived from an EMBL/GenBank/DDBJ whole genome shotgun (WGS) entry which is preliminary data.</text>
</comment>
<keyword evidence="2" id="KW-1133">Transmembrane helix</keyword>
<feature type="compositionally biased region" description="Basic and acidic residues" evidence="1">
    <location>
        <begin position="236"/>
        <end position="247"/>
    </location>
</feature>
<evidence type="ECO:0000256" key="2">
    <source>
        <dbReference type="SAM" id="Phobius"/>
    </source>
</evidence>
<feature type="transmembrane region" description="Helical" evidence="2">
    <location>
        <begin position="87"/>
        <end position="103"/>
    </location>
</feature>
<feature type="region of interest" description="Disordered" evidence="1">
    <location>
        <begin position="217"/>
        <end position="268"/>
    </location>
</feature>
<sequence length="268" mass="31179">MRILLRFYTFYAFLFFLSLGYMGIMSNWGESSWYLKDAAIWTACITAVVWGMKKNYEGFHKQWLWVSYGAMGYLYGSWLIYDTFGLENLWIPLILSVLIILFVHKTNTGLHYMTFLFGIFCLSTLIVFWQSEGNFLYKLVYSFGSGGGHEALRKIWFIPPIILLLAWIKNVFLHRTYRKPNDERSTRVQEMLQHTGTEQATEKHTPAIPERITEADTIKAIERPNRAPNHVLSKGKKTEPAADRENHQSISGASRLKKHADAMHKKRK</sequence>
<protein>
    <submittedName>
        <fullName evidence="3">Uncharacterized protein</fullName>
    </submittedName>
</protein>
<keyword evidence="4" id="KW-1185">Reference proteome</keyword>
<feature type="transmembrane region" description="Helical" evidence="2">
    <location>
        <begin position="110"/>
        <end position="131"/>
    </location>
</feature>
<dbReference type="Proteomes" id="UP000321886">
    <property type="component" value="Unassembled WGS sequence"/>
</dbReference>
<feature type="transmembrane region" description="Helical" evidence="2">
    <location>
        <begin position="7"/>
        <end position="27"/>
    </location>
</feature>
<evidence type="ECO:0000256" key="1">
    <source>
        <dbReference type="SAM" id="MobiDB-lite"/>
    </source>
</evidence>
<feature type="transmembrane region" description="Helical" evidence="2">
    <location>
        <begin position="33"/>
        <end position="51"/>
    </location>
</feature>